<dbReference type="RefSeq" id="WP_125020276.1">
    <property type="nucleotide sequence ID" value="NZ_RQVQ01000066.1"/>
</dbReference>
<dbReference type="AlphaFoldDB" id="A0A3P3VVU8"/>
<dbReference type="Proteomes" id="UP000275719">
    <property type="component" value="Unassembled WGS sequence"/>
</dbReference>
<evidence type="ECO:0000313" key="1">
    <source>
        <dbReference type="EMBL" id="RRJ86922.1"/>
    </source>
</evidence>
<dbReference type="OrthoDB" id="1448025at2"/>
<name>A0A3P3VVU8_9FLAO</name>
<reference evidence="1 2" key="1">
    <citation type="submission" date="2018-11" db="EMBL/GenBank/DDBJ databases">
        <title>Flavobacterium sp. nov., YIM 102701-2 draft genome.</title>
        <authorList>
            <person name="Li G."/>
            <person name="Jiang Y."/>
        </authorList>
    </citation>
    <scope>NUCLEOTIDE SEQUENCE [LARGE SCALE GENOMIC DNA]</scope>
    <source>
        <strain evidence="1 2">YIM 102701-2</strain>
    </source>
</reference>
<keyword evidence="2" id="KW-1185">Reference proteome</keyword>
<organism evidence="1 2">
    <name type="scientific">Paenimyroides tangerinum</name>
    <dbReference type="NCBI Taxonomy" id="2488728"/>
    <lineage>
        <taxon>Bacteria</taxon>
        <taxon>Pseudomonadati</taxon>
        <taxon>Bacteroidota</taxon>
        <taxon>Flavobacteriia</taxon>
        <taxon>Flavobacteriales</taxon>
        <taxon>Flavobacteriaceae</taxon>
        <taxon>Paenimyroides</taxon>
    </lineage>
</organism>
<proteinExistence type="predicted"/>
<accession>A0A3P3VVU8</accession>
<dbReference type="EMBL" id="RQVQ01000066">
    <property type="protein sequence ID" value="RRJ86922.1"/>
    <property type="molecule type" value="Genomic_DNA"/>
</dbReference>
<comment type="caution">
    <text evidence="1">The sequence shown here is derived from an EMBL/GenBank/DDBJ whole genome shotgun (WGS) entry which is preliminary data.</text>
</comment>
<sequence length="172" mass="21162">MKIGNILQVYQKNIFSDKGGEISMLNFLESIEKWNSLNKDEKLEYRRKDMLYTEKHFNNDLIQEKKYTYLKLVYEMHFSLKKILDSVSFNEKVFILENQYLFRLYSMFYCEIELICMYKDLKKIGHIPLFILKPLIEQVKDTEEYKKYKLHELFETYEKMYALFLERPYEKS</sequence>
<protein>
    <submittedName>
        <fullName evidence="1">Uncharacterized protein</fullName>
    </submittedName>
</protein>
<evidence type="ECO:0000313" key="2">
    <source>
        <dbReference type="Proteomes" id="UP000275719"/>
    </source>
</evidence>
<gene>
    <name evidence="1" type="ORF">EG240_15670</name>
</gene>